<accession>A0A917YCG6</accession>
<reference evidence="1 2" key="1">
    <citation type="journal article" date="2014" name="Int. J. Syst. Evol. Microbiol.">
        <title>Complete genome sequence of Corynebacterium casei LMG S-19264T (=DSM 44701T), isolated from a smear-ripened cheese.</title>
        <authorList>
            <consortium name="US DOE Joint Genome Institute (JGI-PGF)"/>
            <person name="Walter F."/>
            <person name="Albersmeier A."/>
            <person name="Kalinowski J."/>
            <person name="Ruckert C."/>
        </authorList>
    </citation>
    <scope>NUCLEOTIDE SEQUENCE [LARGE SCALE GENOMIC DNA]</scope>
    <source>
        <strain evidence="1 2">CGMCC 4.7111</strain>
    </source>
</reference>
<proteinExistence type="predicted"/>
<name>A0A917YCG6_9ACTN</name>
<gene>
    <name evidence="1" type="ORF">GCM10011579_076600</name>
</gene>
<organism evidence="1 2">
    <name type="scientific">Streptomyces albiflavescens</name>
    <dbReference type="NCBI Taxonomy" id="1623582"/>
    <lineage>
        <taxon>Bacteria</taxon>
        <taxon>Bacillati</taxon>
        <taxon>Actinomycetota</taxon>
        <taxon>Actinomycetes</taxon>
        <taxon>Kitasatosporales</taxon>
        <taxon>Streptomycetaceae</taxon>
        <taxon>Streptomyces</taxon>
    </lineage>
</organism>
<evidence type="ECO:0000313" key="1">
    <source>
        <dbReference type="EMBL" id="GGN85583.1"/>
    </source>
</evidence>
<dbReference type="AlphaFoldDB" id="A0A917YCG6"/>
<keyword evidence="2" id="KW-1185">Reference proteome</keyword>
<evidence type="ECO:0000313" key="2">
    <source>
        <dbReference type="Proteomes" id="UP000600365"/>
    </source>
</evidence>
<dbReference type="EMBL" id="BMMM01000018">
    <property type="protein sequence ID" value="GGN85583.1"/>
    <property type="molecule type" value="Genomic_DNA"/>
</dbReference>
<sequence length="52" mass="5275">MARGLRFGEHGGQGIPGSVVEDAFGVLGNRLLDVVGIAALGLRPWCPDGEGG</sequence>
<protein>
    <submittedName>
        <fullName evidence="1">Uncharacterized protein</fullName>
    </submittedName>
</protein>
<dbReference type="Proteomes" id="UP000600365">
    <property type="component" value="Unassembled WGS sequence"/>
</dbReference>
<comment type="caution">
    <text evidence="1">The sequence shown here is derived from an EMBL/GenBank/DDBJ whole genome shotgun (WGS) entry which is preliminary data.</text>
</comment>